<dbReference type="Proteomes" id="UP001174691">
    <property type="component" value="Unassembled WGS sequence"/>
</dbReference>
<evidence type="ECO:0000256" key="1">
    <source>
        <dbReference type="SAM" id="MobiDB-lite"/>
    </source>
</evidence>
<comment type="caution">
    <text evidence="2">The sequence shown here is derived from an EMBL/GenBank/DDBJ whole genome shotgun (WGS) entry which is preliminary data.</text>
</comment>
<feature type="region of interest" description="Disordered" evidence="1">
    <location>
        <begin position="125"/>
        <end position="165"/>
    </location>
</feature>
<sequence>MAAPTDLRLYVYLITQQPLRLEIVFPNEQLARRYRSSVEDGKIMSASRQKSKTVAVQLPYGVAYVETNRSLGGFVLHFDNEKGAASWTDAVCRPIKAHPRQILVKQYWSGEDELEREIAAMAPKDARLDIGGGRTVPLPTTNGAGDRSDRAGRPPRGASPSHSSP</sequence>
<reference evidence="2" key="1">
    <citation type="submission" date="2022-07" db="EMBL/GenBank/DDBJ databases">
        <title>Fungi with potential for degradation of polypropylene.</title>
        <authorList>
            <person name="Gostincar C."/>
        </authorList>
    </citation>
    <scope>NUCLEOTIDE SEQUENCE</scope>
    <source>
        <strain evidence="2">EXF-13287</strain>
    </source>
</reference>
<protein>
    <submittedName>
        <fullName evidence="2">Uncharacterized protein</fullName>
    </submittedName>
</protein>
<name>A0AA38VGW5_9PEZI</name>
<organism evidence="2 3">
    <name type="scientific">Coniochaeta hoffmannii</name>
    <dbReference type="NCBI Taxonomy" id="91930"/>
    <lineage>
        <taxon>Eukaryota</taxon>
        <taxon>Fungi</taxon>
        <taxon>Dikarya</taxon>
        <taxon>Ascomycota</taxon>
        <taxon>Pezizomycotina</taxon>
        <taxon>Sordariomycetes</taxon>
        <taxon>Sordariomycetidae</taxon>
        <taxon>Coniochaetales</taxon>
        <taxon>Coniochaetaceae</taxon>
        <taxon>Coniochaeta</taxon>
    </lineage>
</organism>
<accession>A0AA38VGW5</accession>
<keyword evidence="3" id="KW-1185">Reference proteome</keyword>
<evidence type="ECO:0000313" key="2">
    <source>
        <dbReference type="EMBL" id="KAJ9150529.1"/>
    </source>
</evidence>
<gene>
    <name evidence="2" type="ORF">NKR19_g5222</name>
</gene>
<dbReference type="EMBL" id="JANBVN010000070">
    <property type="protein sequence ID" value="KAJ9150529.1"/>
    <property type="molecule type" value="Genomic_DNA"/>
</dbReference>
<evidence type="ECO:0000313" key="3">
    <source>
        <dbReference type="Proteomes" id="UP001174691"/>
    </source>
</evidence>
<proteinExistence type="predicted"/>
<dbReference type="AlphaFoldDB" id="A0AA38VGW5"/>